<proteinExistence type="predicted"/>
<gene>
    <name evidence="3" type="ORF">DesU5LDRAFT_2632</name>
</gene>
<keyword evidence="2" id="KW-0472">Membrane</keyword>
<organism evidence="3">
    <name type="scientific">Desulfovibrio sp. U5L</name>
    <dbReference type="NCBI Taxonomy" id="596152"/>
    <lineage>
        <taxon>Bacteria</taxon>
        <taxon>Pseudomonadati</taxon>
        <taxon>Thermodesulfobacteriota</taxon>
        <taxon>Desulfovibrionia</taxon>
        <taxon>Desulfovibrionales</taxon>
        <taxon>Desulfovibrionaceae</taxon>
        <taxon>Desulfovibrio</taxon>
    </lineage>
</organism>
<feature type="transmembrane region" description="Helical" evidence="2">
    <location>
        <begin position="77"/>
        <end position="96"/>
    </location>
</feature>
<evidence type="ECO:0000256" key="1">
    <source>
        <dbReference type="SAM" id="MobiDB-lite"/>
    </source>
</evidence>
<accession>I2Q3D1</accession>
<evidence type="ECO:0000313" key="3">
    <source>
        <dbReference type="EMBL" id="EIG54287.1"/>
    </source>
</evidence>
<sequence length="97" mass="10680">MAGATAARHQGSRFLQSPANASDPRDETVRRDRLSCGLPDSVLASADTHSVFMLLPGTEKLPADCDNASMPAAIQKMAFLFILYVIIIFKQFQNYFD</sequence>
<evidence type="ECO:0000256" key="2">
    <source>
        <dbReference type="SAM" id="Phobius"/>
    </source>
</evidence>
<dbReference type="HOGENOM" id="CLU_2342247_0_0_7"/>
<feature type="region of interest" description="Disordered" evidence="1">
    <location>
        <begin position="1"/>
        <end position="30"/>
    </location>
</feature>
<reference evidence="3" key="1">
    <citation type="submission" date="2011-11" db="EMBL/GenBank/DDBJ databases">
        <title>Improved High-Quality Draft sequence of Desulfovibrio sp. U5L.</title>
        <authorList>
            <consortium name="US DOE Joint Genome Institute"/>
            <person name="Lucas S."/>
            <person name="Han J."/>
            <person name="Lapidus A."/>
            <person name="Cheng J.-F."/>
            <person name="Goodwin L."/>
            <person name="Pitluck S."/>
            <person name="Peters L."/>
            <person name="Ovchinnikova G."/>
            <person name="Held B."/>
            <person name="Detter J.C."/>
            <person name="Han C."/>
            <person name="Tapia R."/>
            <person name="Land M."/>
            <person name="Hauser L."/>
            <person name="Kyrpides N."/>
            <person name="Ivanova N."/>
            <person name="Pagani I."/>
            <person name="Gabster J."/>
            <person name="Walker C."/>
            <person name="Stolyar S."/>
            <person name="Stahl D."/>
            <person name="Arkin A."/>
            <person name="Dehal P."/>
            <person name="Hazen T."/>
            <person name="Woyke T."/>
        </authorList>
    </citation>
    <scope>NUCLEOTIDE SEQUENCE [LARGE SCALE GENOMIC DNA]</scope>
    <source>
        <strain evidence="3">U5L</strain>
    </source>
</reference>
<dbReference type="AlphaFoldDB" id="I2Q3D1"/>
<keyword evidence="2" id="KW-0812">Transmembrane</keyword>
<keyword evidence="2" id="KW-1133">Transmembrane helix</keyword>
<dbReference type="EMBL" id="JH600068">
    <property type="protein sequence ID" value="EIG54287.1"/>
    <property type="molecule type" value="Genomic_DNA"/>
</dbReference>
<dbReference type="STRING" id="596152.DesU5LDRAFT_2632"/>
<name>I2Q3D1_9BACT</name>
<protein>
    <submittedName>
        <fullName evidence="3">Uncharacterized protein</fullName>
    </submittedName>
</protein>